<accession>A0A0E3K3V9</accession>
<sequence length="44" mass="5340">MQFAKIKPVLFNIFYSVYTEISNEELYSTLFEYDYKSKNIEYGL</sequence>
<organism evidence="1 2">
    <name type="scientific">Clostridium scatologenes</name>
    <dbReference type="NCBI Taxonomy" id="1548"/>
    <lineage>
        <taxon>Bacteria</taxon>
        <taxon>Bacillati</taxon>
        <taxon>Bacillota</taxon>
        <taxon>Clostridia</taxon>
        <taxon>Eubacteriales</taxon>
        <taxon>Clostridiaceae</taxon>
        <taxon>Clostridium</taxon>
    </lineage>
</organism>
<evidence type="ECO:0000313" key="1">
    <source>
        <dbReference type="EMBL" id="AKA71474.1"/>
    </source>
</evidence>
<dbReference type="AlphaFoldDB" id="A0A0E3K3V9"/>
<reference evidence="1 2" key="1">
    <citation type="journal article" date="2015" name="J. Biotechnol.">
        <title>Complete genome sequence of a malodorant-producing acetogen, Clostridium scatologenes ATCC 25775(T).</title>
        <authorList>
            <person name="Zhu Z."/>
            <person name="Guo T."/>
            <person name="Zheng H."/>
            <person name="Song T."/>
            <person name="Ouyang P."/>
            <person name="Xie J."/>
        </authorList>
    </citation>
    <scope>NUCLEOTIDE SEQUENCE [LARGE SCALE GENOMIC DNA]</scope>
    <source>
        <strain evidence="1 2">ATCC 25775</strain>
    </source>
</reference>
<gene>
    <name evidence="1" type="ORF">CSCA_4349</name>
</gene>
<keyword evidence="2" id="KW-1185">Reference proteome</keyword>
<name>A0A0E3K3V9_CLOSL</name>
<dbReference type="HOGENOM" id="CLU_3214595_0_0_9"/>
<dbReference type="KEGG" id="csq:CSCA_4349"/>
<dbReference type="Proteomes" id="UP000033115">
    <property type="component" value="Chromosome"/>
</dbReference>
<dbReference type="STRING" id="1548.CSCA_4349"/>
<proteinExistence type="predicted"/>
<dbReference type="EMBL" id="CP009933">
    <property type="protein sequence ID" value="AKA71474.1"/>
    <property type="molecule type" value="Genomic_DNA"/>
</dbReference>
<evidence type="ECO:0000313" key="2">
    <source>
        <dbReference type="Proteomes" id="UP000033115"/>
    </source>
</evidence>
<protein>
    <submittedName>
        <fullName evidence="1">Uncharacterized protein</fullName>
    </submittedName>
</protein>